<dbReference type="Proteomes" id="UP001164472">
    <property type="component" value="Chromosome"/>
</dbReference>
<evidence type="ECO:0000313" key="2">
    <source>
        <dbReference type="EMBL" id="UZW74522.1"/>
    </source>
</evidence>
<feature type="chain" id="PRO_5039602024" evidence="1">
    <location>
        <begin position="30"/>
        <end position="140"/>
    </location>
</feature>
<reference evidence="2" key="1">
    <citation type="submission" date="2022-07" db="EMBL/GenBank/DDBJ databases">
        <title>Alkalimarinus sp. nov., isolated from gut of a Alitta virens.</title>
        <authorList>
            <person name="Yang A.I."/>
            <person name="Shin N.-R."/>
        </authorList>
    </citation>
    <scope>NUCLEOTIDE SEQUENCE</scope>
    <source>
        <strain evidence="2">FA028</strain>
    </source>
</reference>
<dbReference type="KEGG" id="asem:NNL22_16085"/>
<dbReference type="RefSeq" id="WP_251813113.1">
    <property type="nucleotide sequence ID" value="NZ_CP101527.1"/>
</dbReference>
<evidence type="ECO:0000256" key="1">
    <source>
        <dbReference type="SAM" id="SignalP"/>
    </source>
</evidence>
<evidence type="ECO:0000313" key="3">
    <source>
        <dbReference type="Proteomes" id="UP001164472"/>
    </source>
</evidence>
<accession>A0A9E8HHY6</accession>
<name>A0A9E8HHY6_9ALTE</name>
<protein>
    <submittedName>
        <fullName evidence="2">Uncharacterized protein</fullName>
    </submittedName>
</protein>
<feature type="signal peptide" evidence="1">
    <location>
        <begin position="1"/>
        <end position="29"/>
    </location>
</feature>
<keyword evidence="1" id="KW-0732">Signal</keyword>
<dbReference type="EMBL" id="CP101527">
    <property type="protein sequence ID" value="UZW74522.1"/>
    <property type="molecule type" value="Genomic_DNA"/>
</dbReference>
<sequence>MQFRMRLNKPISLLLALLWALFFCRLAYAQQTPEQKLIGAWEVFKDDDRPGEKVPEEVMNFWPEGQFTISKKAPAVTTHEGLFRINGSTLQLLVKKNSQGFVVKRIYALSENELRFKNPKNGWVYYKRISDQPFGVVPEL</sequence>
<proteinExistence type="predicted"/>
<keyword evidence="3" id="KW-1185">Reference proteome</keyword>
<gene>
    <name evidence="2" type="ORF">NNL22_16085</name>
</gene>
<organism evidence="2 3">
    <name type="scientific">Alkalimarinus sediminis</name>
    <dbReference type="NCBI Taxonomy" id="1632866"/>
    <lineage>
        <taxon>Bacteria</taxon>
        <taxon>Pseudomonadati</taxon>
        <taxon>Pseudomonadota</taxon>
        <taxon>Gammaproteobacteria</taxon>
        <taxon>Alteromonadales</taxon>
        <taxon>Alteromonadaceae</taxon>
        <taxon>Alkalimarinus</taxon>
    </lineage>
</organism>
<dbReference type="AlphaFoldDB" id="A0A9E8HHY6"/>